<dbReference type="EMBL" id="QJKJ01012296">
    <property type="protein sequence ID" value="RDX69026.1"/>
    <property type="molecule type" value="Genomic_DNA"/>
</dbReference>
<dbReference type="AlphaFoldDB" id="A0A371EST7"/>
<gene>
    <name evidence="1" type="ORF">CR513_51918</name>
</gene>
<evidence type="ECO:0000313" key="1">
    <source>
        <dbReference type="EMBL" id="RDX69026.1"/>
    </source>
</evidence>
<comment type="caution">
    <text evidence="1">The sequence shown here is derived from an EMBL/GenBank/DDBJ whole genome shotgun (WGS) entry which is preliminary data.</text>
</comment>
<evidence type="ECO:0000313" key="2">
    <source>
        <dbReference type="Proteomes" id="UP000257109"/>
    </source>
</evidence>
<accession>A0A371EST7</accession>
<dbReference type="Proteomes" id="UP000257109">
    <property type="component" value="Unassembled WGS sequence"/>
</dbReference>
<proteinExistence type="predicted"/>
<reference evidence="1" key="1">
    <citation type="submission" date="2018-05" db="EMBL/GenBank/DDBJ databases">
        <title>Draft genome of Mucuna pruriens seed.</title>
        <authorList>
            <person name="Nnadi N.E."/>
            <person name="Vos R."/>
            <person name="Hasami M.H."/>
            <person name="Devisetty U.K."/>
            <person name="Aguiy J.C."/>
        </authorList>
    </citation>
    <scope>NUCLEOTIDE SEQUENCE [LARGE SCALE GENOMIC DNA]</scope>
    <source>
        <strain evidence="1">JCA_2017</strain>
    </source>
</reference>
<sequence length="177" mass="19492">MRGHKLIKRPRIVQVTIISLNTIFIPKHKVLNQEQVPCPIVGGSEGLGSKASIGVPIGRSYQKRVTTSVAPCSTDFFTLNTVTSGGTGTKLILHERMTPKLAPPPPRMAQNRSSPIDFLSRITPSALTNLASMMLSTERPYFLIKFPYPPPDKWPPVPKAKHTPAGNAWTLLLFAIW</sequence>
<protein>
    <submittedName>
        <fullName evidence="1">Uncharacterized protein</fullName>
    </submittedName>
</protein>
<feature type="non-terminal residue" evidence="1">
    <location>
        <position position="1"/>
    </location>
</feature>
<organism evidence="1 2">
    <name type="scientific">Mucuna pruriens</name>
    <name type="common">Velvet bean</name>
    <name type="synonym">Dolichos pruriens</name>
    <dbReference type="NCBI Taxonomy" id="157652"/>
    <lineage>
        <taxon>Eukaryota</taxon>
        <taxon>Viridiplantae</taxon>
        <taxon>Streptophyta</taxon>
        <taxon>Embryophyta</taxon>
        <taxon>Tracheophyta</taxon>
        <taxon>Spermatophyta</taxon>
        <taxon>Magnoliopsida</taxon>
        <taxon>eudicotyledons</taxon>
        <taxon>Gunneridae</taxon>
        <taxon>Pentapetalae</taxon>
        <taxon>rosids</taxon>
        <taxon>fabids</taxon>
        <taxon>Fabales</taxon>
        <taxon>Fabaceae</taxon>
        <taxon>Papilionoideae</taxon>
        <taxon>50 kb inversion clade</taxon>
        <taxon>NPAAA clade</taxon>
        <taxon>indigoferoid/millettioid clade</taxon>
        <taxon>Phaseoleae</taxon>
        <taxon>Mucuna</taxon>
    </lineage>
</organism>
<name>A0A371EST7_MUCPR</name>
<keyword evidence="2" id="KW-1185">Reference proteome</keyword>